<evidence type="ECO:0000256" key="1">
    <source>
        <dbReference type="ARBA" id="ARBA00022729"/>
    </source>
</evidence>
<dbReference type="EMBL" id="BBYR01000076">
    <property type="protein sequence ID" value="GAP38417.1"/>
    <property type="molecule type" value="Genomic_DNA"/>
</dbReference>
<keyword evidence="3 4" id="KW-0998">Cell outer membrane</keyword>
<dbReference type="GO" id="GO:0009279">
    <property type="term" value="C:cell outer membrane"/>
    <property type="evidence" value="ECO:0007669"/>
    <property type="project" value="UniProtKB-SubCell"/>
</dbReference>
<reference evidence="7" key="1">
    <citation type="submission" date="2015-07" db="EMBL/GenBank/DDBJ databases">
        <title>Discovery of a poly(ethylene terephthalate assimilation.</title>
        <authorList>
            <person name="Yoshida S."/>
            <person name="Hiraga K."/>
            <person name="Takehana T."/>
            <person name="Taniguchi I."/>
            <person name="Yamaji H."/>
            <person name="Maeda Y."/>
            <person name="Toyohara K."/>
            <person name="Miyamoto K."/>
            <person name="Kimura Y."/>
            <person name="Oda K."/>
        </authorList>
    </citation>
    <scope>NUCLEOTIDE SEQUENCE [LARGE SCALE GENOMIC DNA]</scope>
    <source>
        <strain evidence="7">NBRC 110686 / TISTR 2288 / 201-F6</strain>
    </source>
</reference>
<evidence type="ECO:0000313" key="6">
    <source>
        <dbReference type="EMBL" id="GAP38417.1"/>
    </source>
</evidence>
<name>A0A0K8P720_PISS1</name>
<evidence type="ECO:0000256" key="2">
    <source>
        <dbReference type="ARBA" id="ARBA00023136"/>
    </source>
</evidence>
<comment type="function">
    <text evidence="4">Part of the outer membrane protein assembly complex, which is involved in assembly and insertion of beta-barrel proteins into the outer membrane.</text>
</comment>
<feature type="domain" description="Pyrrolo-quinoline quinone repeat" evidence="5">
    <location>
        <begin position="78"/>
        <end position="306"/>
    </location>
</feature>
<keyword evidence="4" id="KW-0564">Palmitate</keyword>
<keyword evidence="7" id="KW-1185">Reference proteome</keyword>
<dbReference type="Pfam" id="PF13360">
    <property type="entry name" value="PQQ_2"/>
    <property type="match status" value="2"/>
</dbReference>
<comment type="similarity">
    <text evidence="4">Belongs to the BamB family.</text>
</comment>
<accession>A0A0K8P720</accession>
<dbReference type="InterPro" id="IPR011047">
    <property type="entry name" value="Quinoprotein_ADH-like_sf"/>
</dbReference>
<dbReference type="GO" id="GO:0043165">
    <property type="term" value="P:Gram-negative-bacterium-type cell outer membrane assembly"/>
    <property type="evidence" value="ECO:0007669"/>
    <property type="project" value="UniProtKB-UniRule"/>
</dbReference>
<dbReference type="SMART" id="SM00564">
    <property type="entry name" value="PQQ"/>
    <property type="match status" value="4"/>
</dbReference>
<dbReference type="InterPro" id="IPR017687">
    <property type="entry name" value="BamB"/>
</dbReference>
<gene>
    <name evidence="4" type="primary">bamB</name>
    <name evidence="6" type="ORF">ISF6_4875</name>
</gene>
<keyword evidence="2 4" id="KW-0472">Membrane</keyword>
<comment type="subunit">
    <text evidence="4">Part of the Bam complex.</text>
</comment>
<dbReference type="Gene3D" id="2.130.10.10">
    <property type="entry name" value="YVTN repeat-like/Quinoprotein amine dehydrogenase"/>
    <property type="match status" value="1"/>
</dbReference>
<reference evidence="6 7" key="2">
    <citation type="journal article" date="2016" name="Science">
        <title>A bacterium that degrades and assimilates poly(ethylene terephthalate).</title>
        <authorList>
            <person name="Yoshida S."/>
            <person name="Hiraga K."/>
            <person name="Takehana T."/>
            <person name="Taniguchi I."/>
            <person name="Yamaji H."/>
            <person name="Maeda Y."/>
            <person name="Toyohara K."/>
            <person name="Miyamoto K."/>
            <person name="Kimura Y."/>
            <person name="Oda K."/>
        </authorList>
    </citation>
    <scope>NUCLEOTIDE SEQUENCE [LARGE SCALE GENOMIC DNA]</scope>
    <source>
        <strain evidence="7">NBRC 110686 / TISTR 2288 / 201-F6</strain>
    </source>
</reference>
<evidence type="ECO:0000256" key="3">
    <source>
        <dbReference type="ARBA" id="ARBA00023237"/>
    </source>
</evidence>
<dbReference type="InterPro" id="IPR002372">
    <property type="entry name" value="PQQ_rpt_dom"/>
</dbReference>
<sequence length="380" mass="39172">MSAARFLRGGLAGRIVAAGLVGLVAACASGPDRPKPGPLEPITAPIAGRVVWQQKLEGVQFPLAVAVNGGVFTVAATDGTVVALQADSGREVWRASVGKRLSAGVGSDGRYAAVVTRDGELVVLDAGRPLWRKPLGVRVDTAPLVAGERVFVLGSERSVRAFDALDGRLLWTVRRTGDPLTLSEGGVVAAFKNTLLVGQGPRLAGLDPDNGAVRWDVAVAQPRGTNEIERLADLVGPIARTGDVVCARAFQSAVGCVNAERGSLSWSRNIGGLQAVGFDGTTVVGADASDRITAWKAGGGEIAWTNEKLAYRSLSAPVLVGSTVVFGDGEGTVHVLSRDNGATQLRLPTDGSPIVAAPVVSGTTVLVVTRKGGLFALRPQ</sequence>
<evidence type="ECO:0000313" key="7">
    <source>
        <dbReference type="Proteomes" id="UP000037660"/>
    </source>
</evidence>
<dbReference type="RefSeq" id="WP_231638244.1">
    <property type="nucleotide sequence ID" value="NZ_BBYR01000076.1"/>
</dbReference>
<dbReference type="GO" id="GO:0051205">
    <property type="term" value="P:protein insertion into membrane"/>
    <property type="evidence" value="ECO:0007669"/>
    <property type="project" value="UniProtKB-UniRule"/>
</dbReference>
<protein>
    <recommendedName>
        <fullName evidence="4">Outer membrane protein assembly factor BamB</fullName>
    </recommendedName>
</protein>
<dbReference type="AlphaFoldDB" id="A0A0K8P720"/>
<evidence type="ECO:0000259" key="5">
    <source>
        <dbReference type="Pfam" id="PF13360"/>
    </source>
</evidence>
<feature type="domain" description="Pyrrolo-quinoline quinone repeat" evidence="5">
    <location>
        <begin position="309"/>
        <end position="376"/>
    </location>
</feature>
<dbReference type="SUPFAM" id="SSF50998">
    <property type="entry name" value="Quinoprotein alcohol dehydrogenase-like"/>
    <property type="match status" value="1"/>
</dbReference>
<keyword evidence="4" id="KW-0449">Lipoprotein</keyword>
<dbReference type="Proteomes" id="UP000037660">
    <property type="component" value="Unassembled WGS sequence"/>
</dbReference>
<dbReference type="InterPro" id="IPR015943">
    <property type="entry name" value="WD40/YVTN_repeat-like_dom_sf"/>
</dbReference>
<dbReference type="HAMAP" id="MF_00923">
    <property type="entry name" value="OM_assembly_BamB"/>
    <property type="match status" value="1"/>
</dbReference>
<dbReference type="PANTHER" id="PTHR34512:SF30">
    <property type="entry name" value="OUTER MEMBRANE PROTEIN ASSEMBLY FACTOR BAMB"/>
    <property type="match status" value="1"/>
</dbReference>
<proteinExistence type="inferred from homology"/>
<dbReference type="InterPro" id="IPR018391">
    <property type="entry name" value="PQQ_b-propeller_rpt"/>
</dbReference>
<dbReference type="STRING" id="1547922.ISF6_4875"/>
<evidence type="ECO:0000256" key="4">
    <source>
        <dbReference type="HAMAP-Rule" id="MF_00923"/>
    </source>
</evidence>
<comment type="caution">
    <text evidence="6">The sequence shown here is derived from an EMBL/GenBank/DDBJ whole genome shotgun (WGS) entry which is preliminary data.</text>
</comment>
<dbReference type="PANTHER" id="PTHR34512">
    <property type="entry name" value="CELL SURFACE PROTEIN"/>
    <property type="match status" value="1"/>
</dbReference>
<comment type="subcellular location">
    <subcellularLocation>
        <location evidence="4">Cell outer membrane</location>
        <topology evidence="4">Lipid-anchor</topology>
    </subcellularLocation>
</comment>
<organism evidence="6 7">
    <name type="scientific">Piscinibacter sakaiensis</name>
    <name type="common">Ideonella sakaiensis</name>
    <dbReference type="NCBI Taxonomy" id="1547922"/>
    <lineage>
        <taxon>Bacteria</taxon>
        <taxon>Pseudomonadati</taxon>
        <taxon>Pseudomonadota</taxon>
        <taxon>Betaproteobacteria</taxon>
        <taxon>Burkholderiales</taxon>
        <taxon>Sphaerotilaceae</taxon>
        <taxon>Piscinibacter</taxon>
    </lineage>
</organism>
<keyword evidence="1 4" id="KW-0732">Signal</keyword>
<dbReference type="NCBIfam" id="TIGR03300">
    <property type="entry name" value="assembly_YfgL"/>
    <property type="match status" value="1"/>
</dbReference>
<dbReference type="PROSITE" id="PS51257">
    <property type="entry name" value="PROKAR_LIPOPROTEIN"/>
    <property type="match status" value="1"/>
</dbReference>